<proteinExistence type="predicted"/>
<evidence type="ECO:0000313" key="1">
    <source>
        <dbReference type="EMBL" id="AUB34741.1"/>
    </source>
</evidence>
<dbReference type="AlphaFoldDB" id="A0A2K8SH08"/>
<gene>
    <name evidence="1" type="ORF">COO91_00570</name>
</gene>
<dbReference type="EMBL" id="CP024785">
    <property type="protein sequence ID" value="AUB34741.1"/>
    <property type="molecule type" value="Genomic_DNA"/>
</dbReference>
<organism evidence="1 2">
    <name type="scientific">Nostoc flagelliforme CCNUN1</name>
    <dbReference type="NCBI Taxonomy" id="2038116"/>
    <lineage>
        <taxon>Bacteria</taxon>
        <taxon>Bacillati</taxon>
        <taxon>Cyanobacteriota</taxon>
        <taxon>Cyanophyceae</taxon>
        <taxon>Nostocales</taxon>
        <taxon>Nostocaceae</taxon>
        <taxon>Nostoc</taxon>
    </lineage>
</organism>
<keyword evidence="2" id="KW-1185">Reference proteome</keyword>
<dbReference type="Proteomes" id="UP000232003">
    <property type="component" value="Chromosome"/>
</dbReference>
<evidence type="ECO:0000313" key="2">
    <source>
        <dbReference type="Proteomes" id="UP000232003"/>
    </source>
</evidence>
<dbReference type="KEGG" id="nfl:COO91_00570"/>
<sequence length="45" mass="4845">MISINGKNSLDTEIEEVAIRFGLLKLSVEVSRGSRGRRGAGGEKI</sequence>
<accession>A0A2K8SH08</accession>
<name>A0A2K8SH08_9NOSO</name>
<protein>
    <submittedName>
        <fullName evidence="1">Uncharacterized protein</fullName>
    </submittedName>
</protein>
<reference evidence="1 2" key="1">
    <citation type="submission" date="2017-11" db="EMBL/GenBank/DDBJ databases">
        <title>Complete genome of a free-living desiccation-tolerant cyanobacterium and its photosynthetic adaptation to extreme terrestrial habitat.</title>
        <authorList>
            <person name="Shang J."/>
        </authorList>
    </citation>
    <scope>NUCLEOTIDE SEQUENCE [LARGE SCALE GENOMIC DNA]</scope>
    <source>
        <strain evidence="1 2">CCNUN1</strain>
    </source>
</reference>